<evidence type="ECO:0000256" key="1">
    <source>
        <dbReference type="ARBA" id="ARBA00004141"/>
    </source>
</evidence>
<organism evidence="7 8">
    <name type="scientific">Reticulomyxa filosa</name>
    <dbReference type="NCBI Taxonomy" id="46433"/>
    <lineage>
        <taxon>Eukaryota</taxon>
        <taxon>Sar</taxon>
        <taxon>Rhizaria</taxon>
        <taxon>Retaria</taxon>
        <taxon>Foraminifera</taxon>
        <taxon>Monothalamids</taxon>
        <taxon>Reticulomyxidae</taxon>
        <taxon>Reticulomyxa</taxon>
    </lineage>
</organism>
<accession>X6NI42</accession>
<keyword evidence="3 6" id="KW-0812">Transmembrane</keyword>
<dbReference type="Pfam" id="PF01544">
    <property type="entry name" value="CorA"/>
    <property type="match status" value="1"/>
</dbReference>
<sequence>FFFFFKKKKKKKKAIPLNEYDEVVDHLHTTSLDGNEFEGEQIQPRQVRYEHKFVIVGPPPDLSTFESSEHLEVYTASALLKKITELKHTSKQPIWVDMSCDRETFLTIAESIRPKIHPLTIEDCVSKDCREKLEIFDQYLFICIRAPTHDRERTQRIAIIVFKTLLLTYHELPAVIMDNTRKIIKKRHFPGLTPKWSCPSPGWVCHAIVDGVIDALIPDVNRVVSEVENLEKLVSMIGINSQHELLRRFQNGRAALGVYRHRLWPKSILVDHLNNLEWRAFLRDVPAPYWRDINDHLAKMVEVIEIGMQTLESLQNVFVAKVSVDMTRHSNHLSAIGAKLAALAAVFLPASFLAGVLGMNCWVPFQLSPPYTISPENAHFGFLAMCGLMILSSSFNNDNQKKKLFFFLGSYYFCIEALFFFVFSRYLHLLKIYSIFGKGVALYCSLVFCSLYKKNLASFHATHAVPILFCFGIVEIKFIFFHKKSLGIVVSITIFAEKKHLHFHFLCWR</sequence>
<name>X6NI42_RETFI</name>
<feature type="transmembrane region" description="Helical" evidence="6">
    <location>
        <begin position="432"/>
        <end position="452"/>
    </location>
</feature>
<evidence type="ECO:0000256" key="3">
    <source>
        <dbReference type="ARBA" id="ARBA00022692"/>
    </source>
</evidence>
<feature type="transmembrane region" description="Helical" evidence="6">
    <location>
        <begin position="404"/>
        <end position="426"/>
    </location>
</feature>
<dbReference type="Proteomes" id="UP000023152">
    <property type="component" value="Unassembled WGS sequence"/>
</dbReference>
<reference evidence="7 8" key="1">
    <citation type="journal article" date="2013" name="Curr. Biol.">
        <title>The Genome of the Foraminiferan Reticulomyxa filosa.</title>
        <authorList>
            <person name="Glockner G."/>
            <person name="Hulsmann N."/>
            <person name="Schleicher M."/>
            <person name="Noegel A.A."/>
            <person name="Eichinger L."/>
            <person name="Gallinger C."/>
            <person name="Pawlowski J."/>
            <person name="Sierra R."/>
            <person name="Euteneuer U."/>
            <person name="Pillet L."/>
            <person name="Moustafa A."/>
            <person name="Platzer M."/>
            <person name="Groth M."/>
            <person name="Szafranski K."/>
            <person name="Schliwa M."/>
        </authorList>
    </citation>
    <scope>NUCLEOTIDE SEQUENCE [LARGE SCALE GENOMIC DNA]</scope>
</reference>
<dbReference type="PANTHER" id="PTHR21535:SF51">
    <property type="entry name" value="MANGANESE RESISTANCE PROTEIN MNR2"/>
    <property type="match status" value="1"/>
</dbReference>
<feature type="transmembrane region" description="Helical" evidence="6">
    <location>
        <begin position="464"/>
        <end position="481"/>
    </location>
</feature>
<dbReference type="OrthoDB" id="29879at2759"/>
<comment type="subcellular location">
    <subcellularLocation>
        <location evidence="1">Membrane</location>
        <topology evidence="1">Multi-pass membrane protein</topology>
    </subcellularLocation>
</comment>
<dbReference type="InterPro" id="IPR045861">
    <property type="entry name" value="CorA_cytoplasmic_dom"/>
</dbReference>
<feature type="transmembrane region" description="Helical" evidence="6">
    <location>
        <begin position="336"/>
        <end position="358"/>
    </location>
</feature>
<dbReference type="InterPro" id="IPR045863">
    <property type="entry name" value="CorA_TM1_TM2"/>
</dbReference>
<dbReference type="SUPFAM" id="SSF144083">
    <property type="entry name" value="Magnesium transport protein CorA, transmembrane region"/>
    <property type="match status" value="1"/>
</dbReference>
<protein>
    <submittedName>
        <fullName evidence="7">Putative magnesium transporter, CorA-like protein</fullName>
    </submittedName>
</protein>
<feature type="non-terminal residue" evidence="7">
    <location>
        <position position="1"/>
    </location>
</feature>
<dbReference type="GO" id="GO:0016020">
    <property type="term" value="C:membrane"/>
    <property type="evidence" value="ECO:0007669"/>
    <property type="project" value="UniProtKB-SubCell"/>
</dbReference>
<dbReference type="Gene3D" id="1.20.58.340">
    <property type="entry name" value="Magnesium transport protein CorA, transmembrane region"/>
    <property type="match status" value="2"/>
</dbReference>
<dbReference type="EMBL" id="ASPP01008412">
    <property type="protein sequence ID" value="ETO25583.1"/>
    <property type="molecule type" value="Genomic_DNA"/>
</dbReference>
<comment type="similarity">
    <text evidence="2">Belongs to the CorA metal ion transporter (MIT) (TC 1.A.35) family.</text>
</comment>
<dbReference type="InterPro" id="IPR002523">
    <property type="entry name" value="MgTranspt_CorA/ZnTranspt_ZntB"/>
</dbReference>
<keyword evidence="4 6" id="KW-1133">Transmembrane helix</keyword>
<dbReference type="Gene3D" id="3.30.460.20">
    <property type="entry name" value="CorA soluble domain-like"/>
    <property type="match status" value="1"/>
</dbReference>
<evidence type="ECO:0000313" key="8">
    <source>
        <dbReference type="Proteomes" id="UP000023152"/>
    </source>
</evidence>
<dbReference type="GO" id="GO:0046873">
    <property type="term" value="F:metal ion transmembrane transporter activity"/>
    <property type="evidence" value="ECO:0007669"/>
    <property type="project" value="InterPro"/>
</dbReference>
<dbReference type="AlphaFoldDB" id="X6NI42"/>
<keyword evidence="5 6" id="KW-0472">Membrane</keyword>
<comment type="caution">
    <text evidence="7">The sequence shown here is derived from an EMBL/GenBank/DDBJ whole genome shotgun (WGS) entry which is preliminary data.</text>
</comment>
<dbReference type="SUPFAM" id="SSF143865">
    <property type="entry name" value="CorA soluble domain-like"/>
    <property type="match status" value="1"/>
</dbReference>
<dbReference type="PANTHER" id="PTHR21535">
    <property type="entry name" value="MAGNESIUM AND COBALT TRANSPORT PROTEIN/MITOCHONDRIAL IMPORT INNER MEMBRANE TRANSLOCASE SUBUNIT TIM8"/>
    <property type="match status" value="1"/>
</dbReference>
<evidence type="ECO:0000256" key="5">
    <source>
        <dbReference type="ARBA" id="ARBA00023136"/>
    </source>
</evidence>
<evidence type="ECO:0000256" key="6">
    <source>
        <dbReference type="SAM" id="Phobius"/>
    </source>
</evidence>
<evidence type="ECO:0000313" key="7">
    <source>
        <dbReference type="EMBL" id="ETO25583.1"/>
    </source>
</evidence>
<evidence type="ECO:0000256" key="2">
    <source>
        <dbReference type="ARBA" id="ARBA00009765"/>
    </source>
</evidence>
<proteinExistence type="inferred from homology"/>
<gene>
    <name evidence="7" type="ORF">RFI_11555</name>
</gene>
<feature type="transmembrane region" description="Helical" evidence="6">
    <location>
        <begin position="378"/>
        <end position="397"/>
    </location>
</feature>
<dbReference type="OMA" id="CIRAPTH"/>
<keyword evidence="8" id="KW-1185">Reference proteome</keyword>
<evidence type="ECO:0000256" key="4">
    <source>
        <dbReference type="ARBA" id="ARBA00022989"/>
    </source>
</evidence>